<name>A0A0A9AJM6_ARUDO</name>
<sequence length="71" mass="7968">MSMVQNNQYQAHFKNQKFVESLSTASVIMSELESCMLVTGTNCQMKPVRPLLSAVVSDLEERLTEVFMPIG</sequence>
<evidence type="ECO:0000313" key="1">
    <source>
        <dbReference type="EMBL" id="JAD50053.1"/>
    </source>
</evidence>
<proteinExistence type="predicted"/>
<dbReference type="AlphaFoldDB" id="A0A0A9AJM6"/>
<reference evidence="1" key="1">
    <citation type="submission" date="2014-09" db="EMBL/GenBank/DDBJ databases">
        <authorList>
            <person name="Magalhaes I.L.F."/>
            <person name="Oliveira U."/>
            <person name="Santos F.R."/>
            <person name="Vidigal T.H.D.A."/>
            <person name="Brescovit A.D."/>
            <person name="Santos A.J."/>
        </authorList>
    </citation>
    <scope>NUCLEOTIDE SEQUENCE</scope>
    <source>
        <tissue evidence="1">Shoot tissue taken approximately 20 cm above the soil surface</tissue>
    </source>
</reference>
<dbReference type="EMBL" id="GBRH01247842">
    <property type="protein sequence ID" value="JAD50053.1"/>
    <property type="molecule type" value="Transcribed_RNA"/>
</dbReference>
<reference evidence="1" key="2">
    <citation type="journal article" date="2015" name="Data Brief">
        <title>Shoot transcriptome of the giant reed, Arundo donax.</title>
        <authorList>
            <person name="Barrero R.A."/>
            <person name="Guerrero F.D."/>
            <person name="Moolhuijzen P."/>
            <person name="Goolsby J.A."/>
            <person name="Tidwell J."/>
            <person name="Bellgard S.E."/>
            <person name="Bellgard M.I."/>
        </authorList>
    </citation>
    <scope>NUCLEOTIDE SEQUENCE</scope>
    <source>
        <tissue evidence="1">Shoot tissue taken approximately 20 cm above the soil surface</tissue>
    </source>
</reference>
<protein>
    <submittedName>
        <fullName evidence="1">Uncharacterized protein</fullName>
    </submittedName>
</protein>
<accession>A0A0A9AJM6</accession>
<organism evidence="1">
    <name type="scientific">Arundo donax</name>
    <name type="common">Giant reed</name>
    <name type="synonym">Donax arundinaceus</name>
    <dbReference type="NCBI Taxonomy" id="35708"/>
    <lineage>
        <taxon>Eukaryota</taxon>
        <taxon>Viridiplantae</taxon>
        <taxon>Streptophyta</taxon>
        <taxon>Embryophyta</taxon>
        <taxon>Tracheophyta</taxon>
        <taxon>Spermatophyta</taxon>
        <taxon>Magnoliopsida</taxon>
        <taxon>Liliopsida</taxon>
        <taxon>Poales</taxon>
        <taxon>Poaceae</taxon>
        <taxon>PACMAD clade</taxon>
        <taxon>Arundinoideae</taxon>
        <taxon>Arundineae</taxon>
        <taxon>Arundo</taxon>
    </lineage>
</organism>